<evidence type="ECO:0000313" key="5">
    <source>
        <dbReference type="Proteomes" id="UP001148313"/>
    </source>
</evidence>
<feature type="domain" description="Rhodanese" evidence="3">
    <location>
        <begin position="26"/>
        <end position="133"/>
    </location>
</feature>
<dbReference type="Pfam" id="PF00581">
    <property type="entry name" value="Rhodanese"/>
    <property type="match status" value="2"/>
</dbReference>
<keyword evidence="2" id="KW-0808">Transferase</keyword>
<keyword evidence="1" id="KW-0677">Repeat</keyword>
<dbReference type="CDD" id="cd01448">
    <property type="entry name" value="TST_Repeat_1"/>
    <property type="match status" value="1"/>
</dbReference>
<dbReference type="InterPro" id="IPR001307">
    <property type="entry name" value="Thiosulphate_STrfase_CS"/>
</dbReference>
<evidence type="ECO:0000313" key="4">
    <source>
        <dbReference type="EMBL" id="MDA4847417.1"/>
    </source>
</evidence>
<dbReference type="SMART" id="SM00450">
    <property type="entry name" value="RHOD"/>
    <property type="match status" value="2"/>
</dbReference>
<comment type="caution">
    <text evidence="4">The sequence shown here is derived from an EMBL/GenBank/DDBJ whole genome shotgun (WGS) entry which is preliminary data.</text>
</comment>
<dbReference type="CDD" id="cd01449">
    <property type="entry name" value="TST_Repeat_2"/>
    <property type="match status" value="1"/>
</dbReference>
<protein>
    <recommendedName>
        <fullName evidence="2">Sulfurtransferase</fullName>
    </recommendedName>
</protein>
<dbReference type="Gene3D" id="3.40.250.10">
    <property type="entry name" value="Rhodanese-like domain"/>
    <property type="match status" value="2"/>
</dbReference>
<feature type="domain" description="Rhodanese" evidence="3">
    <location>
        <begin position="164"/>
        <end position="284"/>
    </location>
</feature>
<dbReference type="PANTHER" id="PTHR43855:SF1">
    <property type="entry name" value="THIOSULFATE SULFURTRANSFERASE"/>
    <property type="match status" value="1"/>
</dbReference>
<dbReference type="PROSITE" id="PS50206">
    <property type="entry name" value="RHODANESE_3"/>
    <property type="match status" value="2"/>
</dbReference>
<evidence type="ECO:0000259" key="3">
    <source>
        <dbReference type="PROSITE" id="PS50206"/>
    </source>
</evidence>
<proteinExistence type="predicted"/>
<name>A0ABT4VTP4_9HYPH</name>
<dbReference type="InterPro" id="IPR051126">
    <property type="entry name" value="Thiosulfate_sulfurtransferase"/>
</dbReference>
<dbReference type="RefSeq" id="WP_271091238.1">
    <property type="nucleotide sequence ID" value="NZ_JAPJZH010000012.1"/>
</dbReference>
<dbReference type="Proteomes" id="UP001148313">
    <property type="component" value="Unassembled WGS sequence"/>
</dbReference>
<dbReference type="SUPFAM" id="SSF52821">
    <property type="entry name" value="Rhodanese/Cell cycle control phosphatase"/>
    <property type="match status" value="2"/>
</dbReference>
<keyword evidence="5" id="KW-1185">Reference proteome</keyword>
<dbReference type="InterPro" id="IPR036873">
    <property type="entry name" value="Rhodanese-like_dom_sf"/>
</dbReference>
<organism evidence="4 5">
    <name type="scientific">Hoeflea poritis</name>
    <dbReference type="NCBI Taxonomy" id="2993659"/>
    <lineage>
        <taxon>Bacteria</taxon>
        <taxon>Pseudomonadati</taxon>
        <taxon>Pseudomonadota</taxon>
        <taxon>Alphaproteobacteria</taxon>
        <taxon>Hyphomicrobiales</taxon>
        <taxon>Rhizobiaceae</taxon>
        <taxon>Hoeflea</taxon>
    </lineage>
</organism>
<sequence>MFRKQTTGARNLQSLVETEWLAERISDPDVRLIEIDWDGLEDYEAGHIPGAIGWNWKSALWDPFERQFPTDKEFCTRLGAAGIRNDTTVVFYGAPVQFGTYAWWVFKLFGHADVRILNGGKEKWQREGRPVTVAEPDVTPSRYTAPGRNKAIRASRQDVRDNIGNPNCFILDHRSYEEYSGQRVGLPGKPDVGAERYGRIPGAIHIPFDTLLNADTTFKSANEIGELIGAHVGDASARIISYCRLAHRATLASFAMTELLGFKNVRVYDGSWTEWGSMVGMPIER</sequence>
<reference evidence="4" key="1">
    <citation type="submission" date="2022-11" db="EMBL/GenBank/DDBJ databases">
        <title>Hoeflea poritis sp. nov., isolated from scleractinian coral Porites lutea.</title>
        <authorList>
            <person name="Zhang G."/>
            <person name="Wei Q."/>
            <person name="Cai L."/>
        </authorList>
    </citation>
    <scope>NUCLEOTIDE SEQUENCE</scope>
    <source>
        <strain evidence="4">E7-10</strain>
    </source>
</reference>
<evidence type="ECO:0000256" key="2">
    <source>
        <dbReference type="RuleBase" id="RU000507"/>
    </source>
</evidence>
<gene>
    <name evidence="4" type="ORF">OOZ53_18795</name>
</gene>
<accession>A0ABT4VTP4</accession>
<dbReference type="PROSITE" id="PS00683">
    <property type="entry name" value="RHODANESE_2"/>
    <property type="match status" value="1"/>
</dbReference>
<dbReference type="InterPro" id="IPR001763">
    <property type="entry name" value="Rhodanese-like_dom"/>
</dbReference>
<dbReference type="PANTHER" id="PTHR43855">
    <property type="entry name" value="THIOSULFATE SULFURTRANSFERASE"/>
    <property type="match status" value="1"/>
</dbReference>
<dbReference type="EMBL" id="JAPJZH010000012">
    <property type="protein sequence ID" value="MDA4847417.1"/>
    <property type="molecule type" value="Genomic_DNA"/>
</dbReference>
<evidence type="ECO:0000256" key="1">
    <source>
        <dbReference type="ARBA" id="ARBA00022737"/>
    </source>
</evidence>